<evidence type="ECO:0000256" key="1">
    <source>
        <dbReference type="ARBA" id="ARBA00002190"/>
    </source>
</evidence>
<dbReference type="KEGG" id="mds:MDIS_02620"/>
<reference evidence="7 8" key="1">
    <citation type="submission" date="2019-01" db="EMBL/GenBank/DDBJ databases">
        <authorList>
            <consortium name="Pathogen Informatics"/>
        </authorList>
    </citation>
    <scope>NUCLEOTIDE SEQUENCE [LARGE SCALE GENOMIC DNA]</scope>
    <source>
        <strain evidence="7 8">NCTC10125</strain>
    </source>
</reference>
<dbReference type="InterPro" id="IPR001207">
    <property type="entry name" value="Transposase_mutator"/>
</dbReference>
<dbReference type="PANTHER" id="PTHR33217:SF8">
    <property type="entry name" value="MUTATOR FAMILY TRANSPOSASE"/>
    <property type="match status" value="1"/>
</dbReference>
<dbReference type="GO" id="GO:0004803">
    <property type="term" value="F:transposase activity"/>
    <property type="evidence" value="ECO:0007669"/>
    <property type="project" value="UniProtKB-UniRule"/>
</dbReference>
<evidence type="ECO:0000313" key="7">
    <source>
        <dbReference type="EMBL" id="VEU62023.1"/>
    </source>
</evidence>
<protein>
    <recommendedName>
        <fullName evidence="6">Mutator family transposase</fullName>
    </recommendedName>
</protein>
<proteinExistence type="inferred from homology"/>
<keyword evidence="5 6" id="KW-0233">DNA recombination</keyword>
<comment type="function">
    <text evidence="1 6">Required for the transposition of the insertion element.</text>
</comment>
<evidence type="ECO:0000256" key="2">
    <source>
        <dbReference type="ARBA" id="ARBA00010961"/>
    </source>
</evidence>
<dbReference type="GO" id="GO:0003677">
    <property type="term" value="F:DNA binding"/>
    <property type="evidence" value="ECO:0007669"/>
    <property type="project" value="UniProtKB-UniRule"/>
</dbReference>
<keyword evidence="3 6" id="KW-0815">Transposition</keyword>
<gene>
    <name evidence="7" type="ORF">NCTC10125_00499</name>
</gene>
<dbReference type="Pfam" id="PF00872">
    <property type="entry name" value="Transposase_mut"/>
    <property type="match status" value="1"/>
</dbReference>
<dbReference type="PANTHER" id="PTHR33217">
    <property type="entry name" value="TRANSPOSASE FOR INSERTION SEQUENCE ELEMENT IS1081"/>
    <property type="match status" value="1"/>
</dbReference>
<sequence length="99" mass="11888">MQNLDEFAKKWGQKYPSIIKSWYANFAELTTFFKYPYELRQAIYTINSIQSVNKLIKKNTKTKGGIQSVNYLSKITYLTFQNATEKWQRQVRNWHIIKN</sequence>
<dbReference type="Proteomes" id="UP000289629">
    <property type="component" value="Chromosome"/>
</dbReference>
<dbReference type="RefSeq" id="WP_044635501.1">
    <property type="nucleotide sequence ID" value="NZ_CP007229.1"/>
</dbReference>
<evidence type="ECO:0000256" key="5">
    <source>
        <dbReference type="ARBA" id="ARBA00023172"/>
    </source>
</evidence>
<dbReference type="GO" id="GO:0006313">
    <property type="term" value="P:DNA transposition"/>
    <property type="evidence" value="ECO:0007669"/>
    <property type="project" value="UniProtKB-UniRule"/>
</dbReference>
<organism evidence="7 8">
    <name type="scientific">Mesomycoplasma dispar</name>
    <dbReference type="NCBI Taxonomy" id="86660"/>
    <lineage>
        <taxon>Bacteria</taxon>
        <taxon>Bacillati</taxon>
        <taxon>Mycoplasmatota</taxon>
        <taxon>Mycoplasmoidales</taxon>
        <taxon>Metamycoplasmataceae</taxon>
        <taxon>Mesomycoplasma</taxon>
    </lineage>
</organism>
<accession>A0AAJ5NMN6</accession>
<evidence type="ECO:0000313" key="8">
    <source>
        <dbReference type="Proteomes" id="UP000289629"/>
    </source>
</evidence>
<keyword evidence="4 6" id="KW-0238">DNA-binding</keyword>
<evidence type="ECO:0000256" key="3">
    <source>
        <dbReference type="ARBA" id="ARBA00022578"/>
    </source>
</evidence>
<evidence type="ECO:0000256" key="4">
    <source>
        <dbReference type="ARBA" id="ARBA00023125"/>
    </source>
</evidence>
<comment type="similarity">
    <text evidence="2 6">Belongs to the transposase mutator family.</text>
</comment>
<dbReference type="AlphaFoldDB" id="A0AAJ5NMN6"/>
<name>A0AAJ5NMN6_9BACT</name>
<keyword evidence="6" id="KW-0814">Transposable element</keyword>
<dbReference type="EMBL" id="LR214971">
    <property type="protein sequence ID" value="VEU62023.1"/>
    <property type="molecule type" value="Genomic_DNA"/>
</dbReference>
<evidence type="ECO:0000256" key="6">
    <source>
        <dbReference type="RuleBase" id="RU365089"/>
    </source>
</evidence>